<dbReference type="SUPFAM" id="SSF51215">
    <property type="entry name" value="Regulatory protein AraC"/>
    <property type="match status" value="1"/>
</dbReference>
<dbReference type="GO" id="GO:0005975">
    <property type="term" value="P:carbohydrate metabolic process"/>
    <property type="evidence" value="ECO:0007669"/>
    <property type="project" value="InterPro"/>
</dbReference>
<keyword evidence="10" id="KW-1185">Reference proteome</keyword>
<dbReference type="PANTHER" id="PTHR43280:SF34">
    <property type="entry name" value="ARAC-FAMILY TRANSCRIPTIONAL REGULATOR"/>
    <property type="match status" value="1"/>
</dbReference>
<accession>A0A371J4U2</accession>
<evidence type="ECO:0000256" key="2">
    <source>
        <dbReference type="ARBA" id="ARBA00022801"/>
    </source>
</evidence>
<feature type="domain" description="HTH araC/xylS-type" evidence="8">
    <location>
        <begin position="175"/>
        <end position="273"/>
    </location>
</feature>
<dbReference type="InterPro" id="IPR014710">
    <property type="entry name" value="RmlC-like_jellyroll"/>
</dbReference>
<comment type="caution">
    <text evidence="9">The sequence shown here is derived from an EMBL/GenBank/DDBJ whole genome shotgun (WGS) entry which is preliminary data.</text>
</comment>
<dbReference type="Pfam" id="PF12833">
    <property type="entry name" value="HTH_18"/>
    <property type="match status" value="1"/>
</dbReference>
<evidence type="ECO:0000256" key="3">
    <source>
        <dbReference type="ARBA" id="ARBA00023015"/>
    </source>
</evidence>
<gene>
    <name evidence="9" type="ORF">CHL78_008210</name>
</gene>
<evidence type="ECO:0000256" key="4">
    <source>
        <dbReference type="ARBA" id="ARBA00023125"/>
    </source>
</evidence>
<dbReference type="OrthoDB" id="9776971at2"/>
<dbReference type="PANTHER" id="PTHR43280">
    <property type="entry name" value="ARAC-FAMILY TRANSCRIPTIONAL REGULATOR"/>
    <property type="match status" value="1"/>
</dbReference>
<dbReference type="SMART" id="SM00342">
    <property type="entry name" value="HTH_ARAC"/>
    <property type="match status" value="1"/>
</dbReference>
<dbReference type="Gene3D" id="2.60.120.10">
    <property type="entry name" value="Jelly Rolls"/>
    <property type="match status" value="1"/>
</dbReference>
<evidence type="ECO:0000256" key="1">
    <source>
        <dbReference type="ARBA" id="ARBA00008875"/>
    </source>
</evidence>
<dbReference type="InterPro" id="IPR018060">
    <property type="entry name" value="HTH_AraC"/>
</dbReference>
<keyword evidence="6" id="KW-0326">Glycosidase</keyword>
<dbReference type="Gene3D" id="3.20.20.80">
    <property type="entry name" value="Glycosidases"/>
    <property type="match status" value="1"/>
</dbReference>
<keyword evidence="5" id="KW-0804">Transcription</keyword>
<dbReference type="SUPFAM" id="SSF51011">
    <property type="entry name" value="Glycosyl hydrolase domain"/>
    <property type="match status" value="1"/>
</dbReference>
<evidence type="ECO:0000259" key="8">
    <source>
        <dbReference type="PROSITE" id="PS01124"/>
    </source>
</evidence>
<dbReference type="Proteomes" id="UP000215694">
    <property type="component" value="Unassembled WGS sequence"/>
</dbReference>
<evidence type="ECO:0000313" key="9">
    <source>
        <dbReference type="EMBL" id="RDY27697.1"/>
    </source>
</evidence>
<evidence type="ECO:0000256" key="7">
    <source>
        <dbReference type="PIRSR" id="PIRSR600514-1"/>
    </source>
</evidence>
<comment type="similarity">
    <text evidence="1">Belongs to the glycosyl hydrolase 39 family.</text>
</comment>
<evidence type="ECO:0000256" key="5">
    <source>
        <dbReference type="ARBA" id="ARBA00023163"/>
    </source>
</evidence>
<keyword evidence="3" id="KW-0805">Transcription regulation</keyword>
<organism evidence="9 10">
    <name type="scientific">Romboutsia weinsteinii</name>
    <dbReference type="NCBI Taxonomy" id="2020949"/>
    <lineage>
        <taxon>Bacteria</taxon>
        <taxon>Bacillati</taxon>
        <taxon>Bacillota</taxon>
        <taxon>Clostridia</taxon>
        <taxon>Peptostreptococcales</taxon>
        <taxon>Peptostreptococcaceae</taxon>
        <taxon>Romboutsia</taxon>
    </lineage>
</organism>
<dbReference type="InterPro" id="IPR018062">
    <property type="entry name" value="HTH_AraC-typ_CS"/>
</dbReference>
<dbReference type="InterPro" id="IPR000514">
    <property type="entry name" value="Glyco_hydro_39"/>
</dbReference>
<evidence type="ECO:0000256" key="6">
    <source>
        <dbReference type="ARBA" id="ARBA00023295"/>
    </source>
</evidence>
<protein>
    <submittedName>
        <fullName evidence="9">Helix-turn-helix domain-containing protein</fullName>
    </submittedName>
</protein>
<dbReference type="SUPFAM" id="SSF46689">
    <property type="entry name" value="Homeodomain-like"/>
    <property type="match status" value="2"/>
</dbReference>
<dbReference type="GO" id="GO:0004553">
    <property type="term" value="F:hydrolase activity, hydrolyzing O-glycosyl compounds"/>
    <property type="evidence" value="ECO:0007669"/>
    <property type="project" value="InterPro"/>
</dbReference>
<dbReference type="PROSITE" id="PS00041">
    <property type="entry name" value="HTH_ARAC_FAMILY_1"/>
    <property type="match status" value="1"/>
</dbReference>
<dbReference type="PROSITE" id="PS01124">
    <property type="entry name" value="HTH_ARAC_FAMILY_2"/>
    <property type="match status" value="1"/>
</dbReference>
<keyword evidence="4" id="KW-0238">DNA-binding</keyword>
<dbReference type="InterPro" id="IPR013096">
    <property type="entry name" value="Cupin_2"/>
</dbReference>
<name>A0A371J4U2_9FIRM</name>
<sequence>MSSIYETIKFSSKMQMNIFIHSVNYVQNHWHESLESLFVLKGNVNIVIDESAYYLSQEDVIVINANEVHTISSNDDNIILALQIPIDFIKPYYEDIENIKFNCKSVLLKDEDKYIIDEIRKILAKTMWTYSKDEEDCEIKIQSLAFELIYILCRNFKEKDDVYNKSGNKYSERLKRIIQYIDLNYKEDISLSTLAEKEYLSNAYLSKFFRKYIGKNFHSYLSSIRLEHAVKDLIYSDLSITEVALNNGFNNEKTFFNLFKENYAQTPNSYRKKIKTNLKEMKVNDESFNYVKIDEDKKYTSLFKYLDAKEDGSDKRVSSKSNVKIDLNQKTENINHNWKLLTTIGRAKDGLNKDIQNQLKMIQREIGYKYIRFHGIFDDEMKVYDEDDRGNIILNFSEIDKLFNFLDSINLKPFIELGFMPSKLAKEEKKIFDREAIISPPKDMNKWNILIASFINHCIVRYGLEEVKTWYFEVWNEPEIVNLFGFKDVSDYYNLFENTYNTIKSISKDIKVGAPGINFICDGSYEWYQGFYDFYSSKNIDPDFIYSHSYTYIVDKDVKEIDINSLSEKGILPEDENFLHNYIEKLNDEVREINKKDKEIYITEWNSSPSHRELTHDTCYKSAFIVKNIVENMDSTKSLAYWAVSDFIEELPLPDDEYHGGVGLITLNSIKKAAYNAFYLLAKLGSALVDKGDGYYITRSSKGYQIILYNYCHFDKLYLSMDTSKMTQEDRYGVFKNDNSKEFNFILENIDSGNYEIKEHRVNRNHGSSFDAWIEMGAQKYLEIEEVEYLKSKSYPSYIRKNENIKDSYEINKTLQPHEILLLEINKKLN</sequence>
<dbReference type="CDD" id="cd02208">
    <property type="entry name" value="cupin_RmlC-like"/>
    <property type="match status" value="1"/>
</dbReference>
<dbReference type="Pfam" id="PF01229">
    <property type="entry name" value="Glyco_hydro_39"/>
    <property type="match status" value="1"/>
</dbReference>
<dbReference type="InterPro" id="IPR017853">
    <property type="entry name" value="GH"/>
</dbReference>
<evidence type="ECO:0000313" key="10">
    <source>
        <dbReference type="Proteomes" id="UP000215694"/>
    </source>
</evidence>
<proteinExistence type="inferred from homology"/>
<dbReference type="SUPFAM" id="SSF51445">
    <property type="entry name" value="(Trans)glycosidases"/>
    <property type="match status" value="1"/>
</dbReference>
<dbReference type="Gene3D" id="1.10.10.60">
    <property type="entry name" value="Homeodomain-like"/>
    <property type="match status" value="2"/>
</dbReference>
<dbReference type="EMBL" id="NOJY02000011">
    <property type="protein sequence ID" value="RDY27697.1"/>
    <property type="molecule type" value="Genomic_DNA"/>
</dbReference>
<dbReference type="AlphaFoldDB" id="A0A371J4U2"/>
<dbReference type="Pfam" id="PF07883">
    <property type="entry name" value="Cupin_2"/>
    <property type="match status" value="1"/>
</dbReference>
<dbReference type="InterPro" id="IPR037923">
    <property type="entry name" value="HTH-like"/>
</dbReference>
<dbReference type="GO" id="GO:0003700">
    <property type="term" value="F:DNA-binding transcription factor activity"/>
    <property type="evidence" value="ECO:0007669"/>
    <property type="project" value="InterPro"/>
</dbReference>
<reference evidence="9 10" key="1">
    <citation type="journal article" date="2017" name="Genome Announc.">
        <title>Draft Genome Sequence of Romboutsia weinsteinii sp. nov. Strain CCRI-19649(T) Isolated from Surface Water.</title>
        <authorList>
            <person name="Maheux A.F."/>
            <person name="Boudreau D.K."/>
            <person name="Berube E."/>
            <person name="Boissinot M."/>
            <person name="Cantin P."/>
            <person name="Raymond F."/>
            <person name="Corbeil J."/>
            <person name="Omar R.F."/>
            <person name="Bergeron M.G."/>
        </authorList>
    </citation>
    <scope>NUCLEOTIDE SEQUENCE [LARGE SCALE GENOMIC DNA]</scope>
    <source>
        <strain evidence="9 10">CCRI-19649</strain>
    </source>
</reference>
<dbReference type="InterPro" id="IPR049166">
    <property type="entry name" value="GH39_cat"/>
</dbReference>
<dbReference type="Gene3D" id="2.60.40.1500">
    <property type="entry name" value="Glycosyl hydrolase domain, family 39"/>
    <property type="match status" value="1"/>
</dbReference>
<dbReference type="GO" id="GO:0043565">
    <property type="term" value="F:sequence-specific DNA binding"/>
    <property type="evidence" value="ECO:0007669"/>
    <property type="project" value="InterPro"/>
</dbReference>
<keyword evidence="2" id="KW-0378">Hydrolase</keyword>
<dbReference type="PRINTS" id="PR00745">
    <property type="entry name" value="GLHYDRLASE39"/>
</dbReference>
<dbReference type="InterPro" id="IPR009057">
    <property type="entry name" value="Homeodomain-like_sf"/>
</dbReference>
<feature type="active site" description="Proton donor" evidence="7">
    <location>
        <position position="477"/>
    </location>
</feature>
<dbReference type="RefSeq" id="WP_094367527.1">
    <property type="nucleotide sequence ID" value="NZ_NOJY02000011.1"/>
</dbReference>